<organism evidence="1 2">
    <name type="scientific">Helicobacter mustelae (strain ATCC 43772 / CCUG 25715 / CIP 103759 / LMG 18044 / NCTC 12198 / R85-136P)</name>
    <name type="common">Campylobacter mustelae</name>
    <dbReference type="NCBI Taxonomy" id="679897"/>
    <lineage>
        <taxon>Bacteria</taxon>
        <taxon>Pseudomonadati</taxon>
        <taxon>Campylobacterota</taxon>
        <taxon>Epsilonproteobacteria</taxon>
        <taxon>Campylobacterales</taxon>
        <taxon>Helicobacteraceae</taxon>
        <taxon>Helicobacter</taxon>
    </lineage>
</organism>
<keyword evidence="2" id="KW-1185">Reference proteome</keyword>
<dbReference type="EMBL" id="FN555004">
    <property type="protein sequence ID" value="CBG40588.1"/>
    <property type="molecule type" value="Genomic_DNA"/>
</dbReference>
<proteinExistence type="predicted"/>
<sequence length="79" mass="9296">MYKKIHIQVAEKCFELELQNFDAPTQKELIDFFENKTITIDQILKAYISKIQENQQMSQKISQILEKIHALLPNCVSEI</sequence>
<dbReference type="STRING" id="679897.HMU13340"/>
<evidence type="ECO:0000313" key="1">
    <source>
        <dbReference type="EMBL" id="CBG40588.1"/>
    </source>
</evidence>
<gene>
    <name evidence="1" type="ordered locus">HMU13340</name>
</gene>
<reference evidence="1 2" key="1">
    <citation type="journal article" date="2010" name="BMC Genomics">
        <title>Comparative genomics and proteomics of Helicobacter mustelae, an ulcerogenic and carcinogenic gastric pathogen.</title>
        <authorList>
            <person name="O'Toole P.W."/>
            <person name="Snelling W.J."/>
            <person name="Canchaya C."/>
            <person name="Forde B.M."/>
            <person name="Hardie K.R."/>
            <person name="Josenhans C."/>
            <person name="Graham R.L.J."/>
            <person name="McMullan G."/>
            <person name="Parkhill J."/>
            <person name="Belda E."/>
            <person name="Bentley S.D."/>
        </authorList>
    </citation>
    <scope>NUCLEOTIDE SEQUENCE [LARGE SCALE GENOMIC DNA]</scope>
    <source>
        <strain evidence="2">ATCC 43772 / LMG 18044 / NCTC 12198 / 12198</strain>
    </source>
</reference>
<name>D3UJB3_HELM1</name>
<dbReference type="HOGENOM" id="CLU_2601231_0_0_7"/>
<dbReference type="RefSeq" id="WP_013023655.1">
    <property type="nucleotide sequence ID" value="NC_013949.1"/>
</dbReference>
<protein>
    <submittedName>
        <fullName evidence="1">Uncharacterized protein</fullName>
    </submittedName>
</protein>
<dbReference type="AlphaFoldDB" id="D3UJB3"/>
<evidence type="ECO:0000313" key="2">
    <source>
        <dbReference type="Proteomes" id="UP000001522"/>
    </source>
</evidence>
<accession>D3UJB3</accession>
<dbReference type="Proteomes" id="UP000001522">
    <property type="component" value="Chromosome"/>
</dbReference>
<dbReference type="KEGG" id="hms:HMU13340"/>